<gene>
    <name evidence="1" type="ORF">J2W91_004650</name>
</gene>
<dbReference type="AlphaFoldDB" id="A0AAP5H4G2"/>
<dbReference type="EMBL" id="JAVDTR010000015">
    <property type="protein sequence ID" value="MDR6726144.1"/>
    <property type="molecule type" value="Genomic_DNA"/>
</dbReference>
<sequence length="76" mass="8984">MSSMDEKTSYIRDDEAKMGVCYTFKDIQLSFWRPSALTEDKLKSEEFSTELNPENQEYEKRNLYFRTVAIASSGYY</sequence>
<proteinExistence type="predicted"/>
<dbReference type="RefSeq" id="WP_310144078.1">
    <property type="nucleotide sequence ID" value="NZ_JAVDTR010000015.1"/>
</dbReference>
<reference evidence="1" key="1">
    <citation type="submission" date="2023-07" db="EMBL/GenBank/DDBJ databases">
        <title>Sorghum-associated microbial communities from plants grown in Nebraska, USA.</title>
        <authorList>
            <person name="Schachtman D."/>
        </authorList>
    </citation>
    <scope>NUCLEOTIDE SEQUENCE</scope>
    <source>
        <strain evidence="1">BE80</strain>
    </source>
</reference>
<name>A0AAP5H4G2_PAEAM</name>
<comment type="caution">
    <text evidence="1">The sequence shown here is derived from an EMBL/GenBank/DDBJ whole genome shotgun (WGS) entry which is preliminary data.</text>
</comment>
<evidence type="ECO:0000313" key="1">
    <source>
        <dbReference type="EMBL" id="MDR6726144.1"/>
    </source>
</evidence>
<evidence type="ECO:0000313" key="2">
    <source>
        <dbReference type="Proteomes" id="UP001254832"/>
    </source>
</evidence>
<organism evidence="1 2">
    <name type="scientific">Paenibacillus amylolyticus</name>
    <dbReference type="NCBI Taxonomy" id="1451"/>
    <lineage>
        <taxon>Bacteria</taxon>
        <taxon>Bacillati</taxon>
        <taxon>Bacillota</taxon>
        <taxon>Bacilli</taxon>
        <taxon>Bacillales</taxon>
        <taxon>Paenibacillaceae</taxon>
        <taxon>Paenibacillus</taxon>
    </lineage>
</organism>
<accession>A0AAP5H4G2</accession>
<dbReference type="Proteomes" id="UP001254832">
    <property type="component" value="Unassembled WGS sequence"/>
</dbReference>
<protein>
    <submittedName>
        <fullName evidence="1">Uncharacterized protein</fullName>
    </submittedName>
</protein>